<dbReference type="InterPro" id="IPR007946">
    <property type="entry name" value="AAR2"/>
</dbReference>
<comment type="caution">
    <text evidence="5">The sequence shown here is derived from an EMBL/GenBank/DDBJ whole genome shotgun (WGS) entry which is preliminary data.</text>
</comment>
<dbReference type="InterPro" id="IPR038516">
    <property type="entry name" value="AAR2_N_sf"/>
</dbReference>
<dbReference type="Gene3D" id="1.25.40.550">
    <property type="entry name" value="Aar2, C-terminal domain-like"/>
    <property type="match status" value="1"/>
</dbReference>
<dbReference type="Proteomes" id="UP001189429">
    <property type="component" value="Unassembled WGS sequence"/>
</dbReference>
<comment type="similarity">
    <text evidence="1">Belongs to the AAR2 family.</text>
</comment>
<proteinExistence type="inferred from homology"/>
<reference evidence="5" key="1">
    <citation type="submission" date="2023-10" db="EMBL/GenBank/DDBJ databases">
        <authorList>
            <person name="Chen Y."/>
            <person name="Shah S."/>
            <person name="Dougan E. K."/>
            <person name="Thang M."/>
            <person name="Chan C."/>
        </authorList>
    </citation>
    <scope>NUCLEOTIDE SEQUENCE [LARGE SCALE GENOMIC DNA]</scope>
</reference>
<dbReference type="PANTHER" id="PTHR12689:SF4">
    <property type="entry name" value="PROTEIN AAR2 HOMOLOG"/>
    <property type="match status" value="1"/>
</dbReference>
<evidence type="ECO:0000256" key="2">
    <source>
        <dbReference type="SAM" id="MobiDB-lite"/>
    </source>
</evidence>
<dbReference type="InterPro" id="IPR038514">
    <property type="entry name" value="AAR2_C_sf"/>
</dbReference>
<evidence type="ECO:0000313" key="5">
    <source>
        <dbReference type="EMBL" id="CAK0814881.1"/>
    </source>
</evidence>
<dbReference type="CDD" id="cd13778">
    <property type="entry name" value="Aar2_C"/>
    <property type="match status" value="1"/>
</dbReference>
<name>A0ABN9RBN5_9DINO</name>
<evidence type="ECO:0008006" key="7">
    <source>
        <dbReference type="Google" id="ProtNLM"/>
    </source>
</evidence>
<evidence type="ECO:0000259" key="4">
    <source>
        <dbReference type="Pfam" id="PF20981"/>
    </source>
</evidence>
<keyword evidence="6" id="KW-1185">Reference proteome</keyword>
<dbReference type="InterPro" id="IPR033647">
    <property type="entry name" value="Aar2_N"/>
</dbReference>
<dbReference type="Pfam" id="PF20981">
    <property type="entry name" value="AAR2_1st"/>
    <property type="match status" value="1"/>
</dbReference>
<feature type="domain" description="AAR2 N-terminal" evidence="4">
    <location>
        <begin position="52"/>
        <end position="182"/>
    </location>
</feature>
<organism evidence="5 6">
    <name type="scientific">Prorocentrum cordatum</name>
    <dbReference type="NCBI Taxonomy" id="2364126"/>
    <lineage>
        <taxon>Eukaryota</taxon>
        <taxon>Sar</taxon>
        <taxon>Alveolata</taxon>
        <taxon>Dinophyceae</taxon>
        <taxon>Prorocentrales</taxon>
        <taxon>Prorocentraceae</taxon>
        <taxon>Prorocentrum</taxon>
    </lineage>
</organism>
<evidence type="ECO:0000313" key="6">
    <source>
        <dbReference type="Proteomes" id="UP001189429"/>
    </source>
</evidence>
<feature type="region of interest" description="Disordered" evidence="2">
    <location>
        <begin position="1"/>
        <end position="40"/>
    </location>
</feature>
<gene>
    <name evidence="5" type="ORF">PCOR1329_LOCUS18374</name>
</gene>
<protein>
    <recommendedName>
        <fullName evidence="7">Protein AAR2 homolog</fullName>
    </recommendedName>
</protein>
<feature type="region of interest" description="Disordered" evidence="2">
    <location>
        <begin position="189"/>
        <end position="282"/>
    </location>
</feature>
<evidence type="ECO:0000256" key="1">
    <source>
        <dbReference type="ARBA" id="ARBA00006281"/>
    </source>
</evidence>
<dbReference type="CDD" id="cd13777">
    <property type="entry name" value="Aar2_N"/>
    <property type="match status" value="1"/>
</dbReference>
<sequence length="451" mass="49564">MWNHLKIEEPPTPGSSRHVPAAPFPPPPPRARSGRGMQTQRTEEVQRLQEQGCAVLCLDCPESMLFGIDYSAWSVGPRFMGVKLVPPGLHYIYCSASSEEVGLSRTGFFLWMRPRDVSVFRWDPEAEELTRLESPDEEARYADGVRCFDFDARLGPYPLQLSEEWAELTRYATLQVVSKVEPVAKTVRSKRAEYDDHPPQGGAWAEAAPAQGGRAGGDADVSMADGRAEGGAPAEAPRAEARRPHGEQLESNSGGSRGGGLFFSAVPRGRKRTGKSPEETTRLHMDGSTQLEQMIAREYGGDELGILGELQLAYIAFLLGQNCDGFDQWRALLQLLCSCESAVATRPTLFGELCRAFFAQLSQAPSDLFGVDLTRDNFMGACALQLLEVCDTDASPPKLRKRCEKLRELVQQKFGISTEDLALLGEDAPQVVDEGGRDLIQIGSPDLREMD</sequence>
<feature type="compositionally biased region" description="Basic and acidic residues" evidence="2">
    <location>
        <begin position="237"/>
        <end position="248"/>
    </location>
</feature>
<dbReference type="Pfam" id="PF05282">
    <property type="entry name" value="AAR2"/>
    <property type="match status" value="1"/>
</dbReference>
<dbReference type="Gene3D" id="2.60.34.20">
    <property type="match status" value="1"/>
</dbReference>
<feature type="domain" description="AAR2 C-terminal" evidence="3">
    <location>
        <begin position="263"/>
        <end position="417"/>
    </location>
</feature>
<dbReference type="EMBL" id="CAUYUJ010005772">
    <property type="protein sequence ID" value="CAK0814881.1"/>
    <property type="molecule type" value="Genomic_DNA"/>
</dbReference>
<accession>A0ABN9RBN5</accession>
<dbReference type="InterPro" id="IPR033648">
    <property type="entry name" value="AAR2_C"/>
</dbReference>
<dbReference type="PANTHER" id="PTHR12689">
    <property type="entry name" value="A1 CISTRON SPLICING FACTOR AAR2-RELATED"/>
    <property type="match status" value="1"/>
</dbReference>
<evidence type="ECO:0000259" key="3">
    <source>
        <dbReference type="Pfam" id="PF05282"/>
    </source>
</evidence>